<dbReference type="SUPFAM" id="SSF53756">
    <property type="entry name" value="UDP-Glycosyltransferase/glycogen phosphorylase"/>
    <property type="match status" value="1"/>
</dbReference>
<dbReference type="Pfam" id="PF06925">
    <property type="entry name" value="MGDG_synth"/>
    <property type="match status" value="1"/>
</dbReference>
<dbReference type="GO" id="GO:0009247">
    <property type="term" value="P:glycolipid biosynthetic process"/>
    <property type="evidence" value="ECO:0007669"/>
    <property type="project" value="InterPro"/>
</dbReference>
<dbReference type="InterPro" id="IPR050519">
    <property type="entry name" value="Glycosyltransf_28_UgtP"/>
</dbReference>
<organism evidence="6 7">
    <name type="scientific">Thermoleophilum album</name>
    <dbReference type="NCBI Taxonomy" id="29539"/>
    <lineage>
        <taxon>Bacteria</taxon>
        <taxon>Bacillati</taxon>
        <taxon>Actinomycetota</taxon>
        <taxon>Thermoleophilia</taxon>
        <taxon>Thermoleophilales</taxon>
        <taxon>Thermoleophilaceae</taxon>
        <taxon>Thermoleophilum</taxon>
    </lineage>
</organism>
<dbReference type="InterPro" id="IPR009695">
    <property type="entry name" value="Diacylglyc_glucosyltr_N"/>
</dbReference>
<keyword evidence="2" id="KW-0328">Glycosyltransferase</keyword>
<accession>A0A1H6FYD9</accession>
<dbReference type="Gene3D" id="3.40.50.2000">
    <property type="entry name" value="Glycogen Phosphorylase B"/>
    <property type="match status" value="1"/>
</dbReference>
<evidence type="ECO:0000256" key="3">
    <source>
        <dbReference type="ARBA" id="ARBA00022679"/>
    </source>
</evidence>
<sequence>MRAGRAAHTSPAAARAEPPRRRWLPPSKVSDRRRQSPAAPQRRTALVLSADVGEGHLASARALVAQAQAWGGPDLVHRDGLRCFGRIAAFVIREGYRVQLRYAPWTFPILYALFMHVPGARALGARLLYLLGRRRLAALIAQERAEVVVSTHPALTAALGEMRRRRRLEVPVCAAITDFADWEIWAHRGVDLHLVCHEVGLRAVERITGPGGARVVRPLVAPELFERVDRSRLRAELELPQERPLVVVSGGGWGVGDLEGAVCAALSLDRAYVVCVCGRNEQLRARLAARFAREERLRVLGYTRRMRDLLRAADVVVHSTGGVTSLEAIACGTPLVTFGADFAHIRIHNRTLSALGLATVCSTRAELADTLARMLTTDARPAAPPLAAADEAPALLAQLTPRVRPLPLWRLAAARAATSVAISAALAAWLLTTDDARWATDRVPALRPTVAVAARSPITPTVVEAPRTALAPLGRLLSAHCGALSVAVDGVPNTADVARLHSEHISLVPTLHARSSLSLLHERRALARAARRLGLRRGFGVLVTGHSVAPVHYLLARSVGGKPFAGAVEIDLTGLRSPRALAHLLNRRTRAARRSHRIVVLKLHDGSPATLAELATALSRLGVEGSLHAPLVASTTAARVGSRASVTTAHTRIASPATRTATPGPCAAERS</sequence>
<feature type="region of interest" description="Disordered" evidence="4">
    <location>
        <begin position="647"/>
        <end position="671"/>
    </location>
</feature>
<dbReference type="Proteomes" id="UP000222056">
    <property type="component" value="Unassembled WGS sequence"/>
</dbReference>
<dbReference type="GO" id="GO:0016758">
    <property type="term" value="F:hexosyltransferase activity"/>
    <property type="evidence" value="ECO:0007669"/>
    <property type="project" value="InterPro"/>
</dbReference>
<feature type="compositionally biased region" description="Low complexity" evidence="4">
    <location>
        <begin position="1"/>
        <end position="16"/>
    </location>
</feature>
<keyword evidence="3 6" id="KW-0808">Transferase</keyword>
<dbReference type="OrthoDB" id="9810950at2"/>
<dbReference type="STRING" id="29539.SAMN02745716_2075"/>
<evidence type="ECO:0000256" key="2">
    <source>
        <dbReference type="ARBA" id="ARBA00022676"/>
    </source>
</evidence>
<feature type="region of interest" description="Disordered" evidence="4">
    <location>
        <begin position="1"/>
        <end position="42"/>
    </location>
</feature>
<reference evidence="7" key="1">
    <citation type="submission" date="2016-10" db="EMBL/GenBank/DDBJ databases">
        <authorList>
            <person name="Varghese N."/>
            <person name="Submissions S."/>
        </authorList>
    </citation>
    <scope>NUCLEOTIDE SEQUENCE [LARGE SCALE GENOMIC DNA]</scope>
    <source>
        <strain evidence="7">ATCC 35263</strain>
    </source>
</reference>
<dbReference type="PANTHER" id="PTHR43025:SF3">
    <property type="entry name" value="MONOGALACTOSYLDIACYLGLYCEROL SYNTHASE 1, CHLOROPLASTIC"/>
    <property type="match status" value="1"/>
</dbReference>
<evidence type="ECO:0000259" key="5">
    <source>
        <dbReference type="Pfam" id="PF06925"/>
    </source>
</evidence>
<comment type="similarity">
    <text evidence="1">Belongs to the glycosyltransferase 28 family.</text>
</comment>
<keyword evidence="7" id="KW-1185">Reference proteome</keyword>
<dbReference type="EMBL" id="FNWJ01000002">
    <property type="protein sequence ID" value="SEH15816.1"/>
    <property type="molecule type" value="Genomic_DNA"/>
</dbReference>
<evidence type="ECO:0000256" key="1">
    <source>
        <dbReference type="ARBA" id="ARBA00006962"/>
    </source>
</evidence>
<evidence type="ECO:0000313" key="7">
    <source>
        <dbReference type="Proteomes" id="UP000222056"/>
    </source>
</evidence>
<evidence type="ECO:0000256" key="4">
    <source>
        <dbReference type="SAM" id="MobiDB-lite"/>
    </source>
</evidence>
<proteinExistence type="inferred from homology"/>
<protein>
    <submittedName>
        <fullName evidence="6">UDP-N-acetylglucosamine:LPS N-acetylglucosamine transferase</fullName>
    </submittedName>
</protein>
<gene>
    <name evidence="6" type="ORF">SAMN02745716_2075</name>
</gene>
<dbReference type="PANTHER" id="PTHR43025">
    <property type="entry name" value="MONOGALACTOSYLDIACYLGLYCEROL SYNTHASE"/>
    <property type="match status" value="1"/>
</dbReference>
<dbReference type="GO" id="GO:0016020">
    <property type="term" value="C:membrane"/>
    <property type="evidence" value="ECO:0007669"/>
    <property type="project" value="GOC"/>
</dbReference>
<feature type="domain" description="Diacylglycerol glucosyltransferase N-terminal" evidence="5">
    <location>
        <begin position="79"/>
        <end position="198"/>
    </location>
</feature>
<evidence type="ECO:0000313" key="6">
    <source>
        <dbReference type="EMBL" id="SEH15816.1"/>
    </source>
</evidence>
<name>A0A1H6FYD9_THEAL</name>
<dbReference type="AlphaFoldDB" id="A0A1H6FYD9"/>
<dbReference type="Pfam" id="PF13692">
    <property type="entry name" value="Glyco_trans_1_4"/>
    <property type="match status" value="1"/>
</dbReference>